<dbReference type="STRING" id="1089553.Tph_c24450"/>
<dbReference type="OrthoDB" id="5422815at2"/>
<evidence type="ECO:0000313" key="2">
    <source>
        <dbReference type="Proteomes" id="UP000000467"/>
    </source>
</evidence>
<keyword evidence="2" id="KW-1185">Reference proteome</keyword>
<proteinExistence type="predicted"/>
<organism evidence="1 2">
    <name type="scientific">Thermacetogenium phaeum (strain ATCC BAA-254 / DSM 26808 / PB)</name>
    <dbReference type="NCBI Taxonomy" id="1089553"/>
    <lineage>
        <taxon>Bacteria</taxon>
        <taxon>Bacillati</taxon>
        <taxon>Bacillota</taxon>
        <taxon>Clostridia</taxon>
        <taxon>Thermoanaerobacterales</taxon>
        <taxon>Thermoanaerobacteraceae</taxon>
        <taxon>Thermacetogenium</taxon>
    </lineage>
</organism>
<dbReference type="AlphaFoldDB" id="K4LKL0"/>
<evidence type="ECO:0000313" key="1">
    <source>
        <dbReference type="EMBL" id="AFV12622.1"/>
    </source>
</evidence>
<sequence>MGFISAIRSLGSLTPGKGLDPYLIFPMEKGGRLIRVALKVADREAEQIDVLGVAWVDLADQIMQPEMKGKYLYRKRAGSAATWGFSPIHLMGKPKKDSNKNREAIFGKGDNWAQDKGCHLNKIRNKLLLDYEREETFSPGSVDRVMAELPEKLKGILPHLDPKSSHAFIFGLEGDDGSFLYPGEVPAFLGYFRRKLEDTLKLGEEQVRCAYCRKLCTPRSLSKVFKFSTRDKVNICHGLDKKQEPWDFPVCDDCFESISSGRDRLQMKLNNNTVLPGINIWTLPEAVGGGGGRTLKQLIASVEEGLSQDRLQSPGEKRESRYFSRLAQEGSGLVFHFIFWERNNAQELVHLMVEDVPPERLAMLERKWGEAIKAVFGDVGRDDLFTLDWAIKSLYKTLSGFAGKSEGDKKVFRDYALKVIGKMLRGERLPVAFFKQAVVERAARLAFESGSWNDVARTLLYAQAWADYMYRINQEVAV</sequence>
<dbReference type="Pfam" id="PF09484">
    <property type="entry name" value="Cas_TM1802"/>
    <property type="match status" value="1"/>
</dbReference>
<dbReference type="EMBL" id="CP003732">
    <property type="protein sequence ID" value="AFV12622.1"/>
    <property type="molecule type" value="Genomic_DNA"/>
</dbReference>
<dbReference type="RefSeq" id="WP_015051484.1">
    <property type="nucleotide sequence ID" value="NC_018870.1"/>
</dbReference>
<dbReference type="KEGG" id="tpz:Tph_c24450"/>
<name>K4LKL0_THEPS</name>
<dbReference type="HOGENOM" id="CLU_569760_0_0_9"/>
<accession>K4LKL0</accession>
<reference evidence="1 2" key="1">
    <citation type="journal article" date="2012" name="BMC Genomics">
        <title>Genome-guided analysis of physiological and morphological traits of the fermentative acetate oxidizer Thermacetogenium phaeum.</title>
        <authorList>
            <person name="Oehler D."/>
            <person name="Poehlein A."/>
            <person name="Leimbach A."/>
            <person name="Muller N."/>
            <person name="Daniel R."/>
            <person name="Gottschalk G."/>
            <person name="Schink B."/>
        </authorList>
    </citation>
    <scope>NUCLEOTIDE SEQUENCE [LARGE SCALE GENOMIC DNA]</scope>
    <source>
        <strain evidence="2">ATCC BAA-254 / DSM 26808 / PB</strain>
    </source>
</reference>
<dbReference type="eggNOG" id="ENOG5030KWM">
    <property type="taxonomic scope" value="Bacteria"/>
</dbReference>
<dbReference type="InterPro" id="IPR013389">
    <property type="entry name" value="CRISPR-assoc_prot_Cas8b"/>
</dbReference>
<gene>
    <name evidence="1" type="primary">csh1</name>
    <name evidence="1" type="ordered locus">Tph_c24450</name>
</gene>
<dbReference type="Proteomes" id="UP000000467">
    <property type="component" value="Chromosome"/>
</dbReference>
<protein>
    <submittedName>
        <fullName evidence="1">CRISPR-associated protein</fullName>
    </submittedName>
</protein>